<reference evidence="3" key="1">
    <citation type="journal article" date="2019" name="Int. J. Syst. Evol. Microbiol.">
        <title>The Global Catalogue of Microorganisms (GCM) 10K type strain sequencing project: providing services to taxonomists for standard genome sequencing and annotation.</title>
        <authorList>
            <consortium name="The Broad Institute Genomics Platform"/>
            <consortium name="The Broad Institute Genome Sequencing Center for Infectious Disease"/>
            <person name="Wu L."/>
            <person name="Ma J."/>
        </authorList>
    </citation>
    <scope>NUCLEOTIDE SEQUENCE [LARGE SCALE GENOMIC DNA]</scope>
    <source>
        <strain evidence="3">TBRC 1276</strain>
    </source>
</reference>
<dbReference type="Proteomes" id="UP001595851">
    <property type="component" value="Unassembled WGS sequence"/>
</dbReference>
<keyword evidence="3" id="KW-1185">Reference proteome</keyword>
<sequence length="100" mass="10657">MTRGQRAIQPLQAELRSHGVETSISYLGGRPRLDATTLAVWTDEHGGEVRWAIGDPVDPAPGEATSHAPVGETEEAARRIGEQLSELECGHVTSAAESAR</sequence>
<name>A0ABV8GQK4_9ACTN</name>
<evidence type="ECO:0000256" key="1">
    <source>
        <dbReference type="SAM" id="MobiDB-lite"/>
    </source>
</evidence>
<feature type="region of interest" description="Disordered" evidence="1">
    <location>
        <begin position="55"/>
        <end position="78"/>
    </location>
</feature>
<proteinExistence type="predicted"/>
<dbReference type="RefSeq" id="WP_379536068.1">
    <property type="nucleotide sequence ID" value="NZ_JBHSBI010000067.1"/>
</dbReference>
<organism evidence="2 3">
    <name type="scientific">Nonomuraea purpurea</name>
    <dbReference type="NCBI Taxonomy" id="1849276"/>
    <lineage>
        <taxon>Bacteria</taxon>
        <taxon>Bacillati</taxon>
        <taxon>Actinomycetota</taxon>
        <taxon>Actinomycetes</taxon>
        <taxon>Streptosporangiales</taxon>
        <taxon>Streptosporangiaceae</taxon>
        <taxon>Nonomuraea</taxon>
    </lineage>
</organism>
<accession>A0ABV8GQK4</accession>
<gene>
    <name evidence="2" type="ORF">ACFOY2_54360</name>
</gene>
<comment type="caution">
    <text evidence="2">The sequence shown here is derived from an EMBL/GenBank/DDBJ whole genome shotgun (WGS) entry which is preliminary data.</text>
</comment>
<dbReference type="EMBL" id="JBHSBI010000067">
    <property type="protein sequence ID" value="MFC4016277.1"/>
    <property type="molecule type" value="Genomic_DNA"/>
</dbReference>
<protein>
    <submittedName>
        <fullName evidence="2">Uncharacterized protein</fullName>
    </submittedName>
</protein>
<evidence type="ECO:0000313" key="3">
    <source>
        <dbReference type="Proteomes" id="UP001595851"/>
    </source>
</evidence>
<evidence type="ECO:0000313" key="2">
    <source>
        <dbReference type="EMBL" id="MFC4016277.1"/>
    </source>
</evidence>